<reference evidence="3" key="1">
    <citation type="submission" date="2014-12" db="EMBL/GenBank/DDBJ databases">
        <title>Complete genome sequence of a multi-drug resistant Klebsiella pneumoniae.</title>
        <authorList>
            <person name="Hua X."/>
            <person name="Chen Q."/>
            <person name="Li X."/>
            <person name="Feng Y."/>
            <person name="Ruan Z."/>
            <person name="Yu Y."/>
        </authorList>
    </citation>
    <scope>NUCLEOTIDE SEQUENCE [LARGE SCALE GENOMIC DNA]</scope>
    <source>
        <strain evidence="3">5.12</strain>
    </source>
</reference>
<feature type="transmembrane region" description="Helical" evidence="1">
    <location>
        <begin position="213"/>
        <end position="232"/>
    </location>
</feature>
<organism evidence="2 3">
    <name type="scientific">Alteromonas pelagimontana</name>
    <dbReference type="NCBI Taxonomy" id="1858656"/>
    <lineage>
        <taxon>Bacteria</taxon>
        <taxon>Pseudomonadati</taxon>
        <taxon>Pseudomonadota</taxon>
        <taxon>Gammaproteobacteria</taxon>
        <taxon>Alteromonadales</taxon>
        <taxon>Alteromonadaceae</taxon>
        <taxon>Alteromonas/Salinimonas group</taxon>
        <taxon>Alteromonas</taxon>
    </lineage>
</organism>
<name>A0A6M4MEE7_9ALTE</name>
<evidence type="ECO:0000256" key="1">
    <source>
        <dbReference type="SAM" id="Phobius"/>
    </source>
</evidence>
<feature type="transmembrane region" description="Helical" evidence="1">
    <location>
        <begin position="135"/>
        <end position="154"/>
    </location>
</feature>
<dbReference type="KEGG" id="apel:CA267_009275"/>
<keyword evidence="1" id="KW-1133">Transmembrane helix</keyword>
<reference evidence="2 3" key="2">
    <citation type="submission" date="2020-04" db="EMBL/GenBank/DDBJ databases">
        <title>Complete genome sequence of Alteromonas pelagimontana 5.12T.</title>
        <authorList>
            <person name="Sinha R.K."/>
            <person name="Krishnan K.P."/>
            <person name="Kurian J.P."/>
        </authorList>
    </citation>
    <scope>NUCLEOTIDE SEQUENCE [LARGE SCALE GENOMIC DNA]</scope>
    <source>
        <strain evidence="2 3">5.12</strain>
    </source>
</reference>
<feature type="transmembrane region" description="Helical" evidence="1">
    <location>
        <begin position="107"/>
        <end position="123"/>
    </location>
</feature>
<evidence type="ECO:0000313" key="3">
    <source>
        <dbReference type="Proteomes" id="UP000219285"/>
    </source>
</evidence>
<dbReference type="EMBL" id="CP052766">
    <property type="protein sequence ID" value="QJR80955.1"/>
    <property type="molecule type" value="Genomic_DNA"/>
</dbReference>
<dbReference type="OrthoDB" id="6336579at2"/>
<proteinExistence type="predicted"/>
<sequence>MKNSINYPSSPSSPLWLYPAGYIALSLCLSYFTGLLNLSGVDEPGAQRDFNAAVGMPLLTGYFWWAIRLLHQKVASTLMSYLLDQNALSHFSYHRLKLAKRWRNQKIAAFTIAVFLTAIYLLTEDLLAVTFSSEILVLNILAVPFWFFFWLFLFQITSSTQYVIKYCIHIETDSVSSLKALKRVSDLGVENIFYATVALAIIPVFWLNKDVPAIDVIILVIFTFSLVLYLFFPAFRVYQLIATNKSHIINSLDSEVATIYKTEVKEETQANLYIENLRRLQNKKEEVETLSKWPLNVQQCFRVALVIILVPSSWVTLSLLEHLIG</sequence>
<accession>A0A6M4MEE7</accession>
<gene>
    <name evidence="2" type="ORF">CA267_009275</name>
</gene>
<keyword evidence="1" id="KW-0812">Transmembrane</keyword>
<evidence type="ECO:0000313" key="2">
    <source>
        <dbReference type="EMBL" id="QJR80955.1"/>
    </source>
</evidence>
<dbReference type="Proteomes" id="UP000219285">
    <property type="component" value="Chromosome"/>
</dbReference>
<dbReference type="RefSeq" id="WP_075607747.1">
    <property type="nucleotide sequence ID" value="NZ_CP052766.1"/>
</dbReference>
<feature type="transmembrane region" description="Helical" evidence="1">
    <location>
        <begin position="50"/>
        <end position="70"/>
    </location>
</feature>
<protein>
    <submittedName>
        <fullName evidence="2">Uncharacterized protein</fullName>
    </submittedName>
</protein>
<feature type="transmembrane region" description="Helical" evidence="1">
    <location>
        <begin position="300"/>
        <end position="320"/>
    </location>
</feature>
<feature type="transmembrane region" description="Helical" evidence="1">
    <location>
        <begin position="15"/>
        <end position="38"/>
    </location>
</feature>
<feature type="transmembrane region" description="Helical" evidence="1">
    <location>
        <begin position="187"/>
        <end position="207"/>
    </location>
</feature>
<keyword evidence="3" id="KW-1185">Reference proteome</keyword>
<dbReference type="AlphaFoldDB" id="A0A6M4MEE7"/>
<keyword evidence="1" id="KW-0472">Membrane</keyword>